<keyword evidence="15 19" id="KW-0560">Oxidoreductase</keyword>
<evidence type="ECO:0000256" key="13">
    <source>
        <dbReference type="ARBA" id="ARBA00022982"/>
    </source>
</evidence>
<dbReference type="Pfam" id="PF14715">
    <property type="entry name" value="FixP_N"/>
    <property type="match status" value="1"/>
</dbReference>
<evidence type="ECO:0000256" key="21">
    <source>
        <dbReference type="PIRSR" id="PIRSR000006-2"/>
    </source>
</evidence>
<evidence type="ECO:0000256" key="10">
    <source>
        <dbReference type="ARBA" id="ARBA00022723"/>
    </source>
</evidence>
<name>A0A3B0MBS2_9RHOB</name>
<evidence type="ECO:0000256" key="23">
    <source>
        <dbReference type="SAM" id="Phobius"/>
    </source>
</evidence>
<feature type="domain" description="Cytochrome c" evidence="24">
    <location>
        <begin position="211"/>
        <end position="292"/>
    </location>
</feature>
<comment type="similarity">
    <text evidence="3 19">Belongs to the CcoP / FixP family.</text>
</comment>
<feature type="binding site" description="axial binding residue" evidence="20">
    <location>
        <position position="129"/>
    </location>
    <ligand>
        <name>heme c</name>
        <dbReference type="ChEBI" id="CHEBI:61717"/>
        <label>1</label>
    </ligand>
    <ligandPart>
        <name>Fe</name>
        <dbReference type="ChEBI" id="CHEBI:18248"/>
    </ligandPart>
</feature>
<evidence type="ECO:0000256" key="18">
    <source>
        <dbReference type="ARBA" id="ARBA00023136"/>
    </source>
</evidence>
<dbReference type="RefSeq" id="WP_121096188.1">
    <property type="nucleotide sequence ID" value="NZ_UIHC01000037.1"/>
</dbReference>
<evidence type="ECO:0000313" key="25">
    <source>
        <dbReference type="EMBL" id="SUZ33103.1"/>
    </source>
</evidence>
<keyword evidence="16 19" id="KW-0408">Iron</keyword>
<dbReference type="Proteomes" id="UP000272908">
    <property type="component" value="Unassembled WGS sequence"/>
</dbReference>
<proteinExistence type="inferred from homology"/>
<dbReference type="EMBL" id="UIHC01000037">
    <property type="protein sequence ID" value="SUZ33103.1"/>
    <property type="molecule type" value="Genomic_DNA"/>
</dbReference>
<keyword evidence="8 19" id="KW-0679">Respiratory chain</keyword>
<keyword evidence="9 23" id="KW-0812">Transmembrane</keyword>
<keyword evidence="14 23" id="KW-1133">Transmembrane helix</keyword>
<dbReference type="InterPro" id="IPR009056">
    <property type="entry name" value="Cyt_c-like_dom"/>
</dbReference>
<evidence type="ECO:0000256" key="22">
    <source>
        <dbReference type="SAM" id="MobiDB-lite"/>
    </source>
</evidence>
<feature type="binding site" description="axial binding residue" evidence="20">
    <location>
        <position position="228"/>
    </location>
    <ligand>
        <name>heme c</name>
        <dbReference type="ChEBI" id="CHEBI:61717"/>
        <label>2</label>
    </ligand>
    <ligandPart>
        <name>Fe</name>
        <dbReference type="ChEBI" id="CHEBI:18248"/>
    </ligandPart>
</feature>
<dbReference type="GO" id="GO:0016491">
    <property type="term" value="F:oxidoreductase activity"/>
    <property type="evidence" value="ECO:0007669"/>
    <property type="project" value="UniProtKB-KW"/>
</dbReference>
<evidence type="ECO:0000256" key="7">
    <source>
        <dbReference type="ARBA" id="ARBA00022617"/>
    </source>
</evidence>
<dbReference type="OrthoDB" id="9811281at2"/>
<dbReference type="AlphaFoldDB" id="A0A3B0MBS2"/>
<keyword evidence="11" id="KW-0677">Repeat</keyword>
<dbReference type="GO" id="GO:0009055">
    <property type="term" value="F:electron transfer activity"/>
    <property type="evidence" value="ECO:0007669"/>
    <property type="project" value="InterPro"/>
</dbReference>
<dbReference type="Gene3D" id="1.10.760.10">
    <property type="entry name" value="Cytochrome c-like domain"/>
    <property type="match status" value="2"/>
</dbReference>
<dbReference type="InterPro" id="IPR004678">
    <property type="entry name" value="Cyt_c_oxidase_cbb3_su3"/>
</dbReference>
<dbReference type="PROSITE" id="PS51007">
    <property type="entry name" value="CYTC"/>
    <property type="match status" value="2"/>
</dbReference>
<dbReference type="InterPro" id="IPR038414">
    <property type="entry name" value="CcoP_N_sf"/>
</dbReference>
<feature type="region of interest" description="Disordered" evidence="22">
    <location>
        <begin position="1"/>
        <end position="23"/>
    </location>
</feature>
<dbReference type="PANTHER" id="PTHR33751">
    <property type="entry name" value="CBB3-TYPE CYTOCHROME C OXIDASE SUBUNIT FIXP"/>
    <property type="match status" value="1"/>
</dbReference>
<feature type="binding site" description="covalent" evidence="21">
    <location>
        <position position="125"/>
    </location>
    <ligand>
        <name>heme c</name>
        <dbReference type="ChEBI" id="CHEBI:61717"/>
        <label>1</label>
    </ligand>
</feature>
<dbReference type="PRINTS" id="PR00605">
    <property type="entry name" value="CYTCHROMECIC"/>
</dbReference>
<keyword evidence="12 19" id="KW-0375">Hydrogen ion transport</keyword>
<dbReference type="UniPathway" id="UPA00705"/>
<keyword evidence="26" id="KW-1185">Reference proteome</keyword>
<dbReference type="InterPro" id="IPR032858">
    <property type="entry name" value="CcoP_N"/>
</dbReference>
<evidence type="ECO:0000256" key="5">
    <source>
        <dbReference type="ARBA" id="ARBA00022475"/>
    </source>
</evidence>
<evidence type="ECO:0000256" key="15">
    <source>
        <dbReference type="ARBA" id="ARBA00023002"/>
    </source>
</evidence>
<evidence type="ECO:0000256" key="6">
    <source>
        <dbReference type="ARBA" id="ARBA00022519"/>
    </source>
</evidence>
<keyword evidence="5 19" id="KW-1003">Cell membrane</keyword>
<comment type="function">
    <text evidence="19">C-type cytochrome. Part of the cbb3-type cytochrome c oxidase complex.</text>
</comment>
<accession>A0A3B0MBS2</accession>
<dbReference type="GO" id="GO:0005886">
    <property type="term" value="C:plasma membrane"/>
    <property type="evidence" value="ECO:0007669"/>
    <property type="project" value="UniProtKB-SubCell"/>
</dbReference>
<reference evidence="26" key="1">
    <citation type="submission" date="2018-08" db="EMBL/GenBank/DDBJ databases">
        <authorList>
            <person name="Rodrigo-Torres L."/>
            <person name="Arahal R. D."/>
            <person name="Lucena T."/>
        </authorList>
    </citation>
    <scope>NUCLEOTIDE SEQUENCE [LARGE SCALE GENOMIC DNA]</scope>
    <source>
        <strain evidence="26">CECT 7235</strain>
    </source>
</reference>
<feature type="binding site" description="covalent" evidence="21">
    <location>
        <position position="128"/>
    </location>
    <ligand>
        <name>heme c</name>
        <dbReference type="ChEBI" id="CHEBI:61717"/>
        <label>1</label>
    </ligand>
</feature>
<evidence type="ECO:0000313" key="26">
    <source>
        <dbReference type="Proteomes" id="UP000272908"/>
    </source>
</evidence>
<feature type="binding site" description="axial binding residue" evidence="20">
    <location>
        <position position="179"/>
    </location>
    <ligand>
        <name>heme c</name>
        <dbReference type="ChEBI" id="CHEBI:61717"/>
        <label>2</label>
    </ligand>
    <ligandPart>
        <name>Fe</name>
        <dbReference type="ChEBI" id="CHEBI:18248"/>
    </ligandPart>
</feature>
<evidence type="ECO:0000256" key="8">
    <source>
        <dbReference type="ARBA" id="ARBA00022660"/>
    </source>
</evidence>
<protein>
    <recommendedName>
        <fullName evidence="19">Cbb3-type cytochrome c oxidase subunit</fullName>
    </recommendedName>
</protein>
<dbReference type="PANTHER" id="PTHR33751:SF1">
    <property type="entry name" value="CBB3-TYPE CYTOCHROME C OXIDASE SUBUNIT FIXP"/>
    <property type="match status" value="1"/>
</dbReference>
<feature type="binding site" description="covalent" evidence="21">
    <location>
        <position position="227"/>
    </location>
    <ligand>
        <name>heme c</name>
        <dbReference type="ChEBI" id="CHEBI:61717"/>
        <label>2</label>
    </ligand>
</feature>
<evidence type="ECO:0000256" key="16">
    <source>
        <dbReference type="ARBA" id="ARBA00023004"/>
    </source>
</evidence>
<evidence type="ECO:0000256" key="1">
    <source>
        <dbReference type="ARBA" id="ARBA00004533"/>
    </source>
</evidence>
<evidence type="ECO:0000256" key="20">
    <source>
        <dbReference type="PIRSR" id="PIRSR000006-1"/>
    </source>
</evidence>
<feature type="binding site" description="covalent" evidence="21">
    <location>
        <position position="224"/>
    </location>
    <ligand>
        <name>heme c</name>
        <dbReference type="ChEBI" id="CHEBI:61717"/>
        <label>2</label>
    </ligand>
</feature>
<keyword evidence="4 19" id="KW-0813">Transport</keyword>
<keyword evidence="13 19" id="KW-0249">Electron transport</keyword>
<gene>
    <name evidence="25" type="primary">ccoP_2</name>
    <name evidence="25" type="ORF">ROE7235_02871</name>
</gene>
<dbReference type="InterPro" id="IPR036909">
    <property type="entry name" value="Cyt_c-like_dom_sf"/>
</dbReference>
<feature type="transmembrane region" description="Helical" evidence="23">
    <location>
        <begin position="36"/>
        <end position="54"/>
    </location>
</feature>
<sequence>MADNSNKSANHQKGDPNTTGHSWDGIEEFDNPMPRWWVWIFILCVIWSVGYWVVYPAWPGMNQATSGVLGYASRAEVAEEIAAFEERHDVLFAQILETEPGELQNDQDLHRFAVNAGASVFAAQCSQCHGAGGAGVQAGGFPNLLDDDWLWGGSHDEIVQTVTYGIRNEEYLDARYSQMPAFGRDELLSEEEMRQATHFVLSLSGSDHEAELASAGAEVYDYNCSSCHGVEGEGDTFLGAPALNDQIWLYGGSEEIVYESIYNARFGVMPGFDNRLREAEIRAVAAYVHQLGGGE</sequence>
<evidence type="ECO:0000256" key="11">
    <source>
        <dbReference type="ARBA" id="ARBA00022737"/>
    </source>
</evidence>
<comment type="pathway">
    <text evidence="2 19">Energy metabolism; oxidative phosphorylation.</text>
</comment>
<keyword evidence="10 19" id="KW-0479">Metal-binding</keyword>
<dbReference type="GO" id="GO:0005506">
    <property type="term" value="F:iron ion binding"/>
    <property type="evidence" value="ECO:0007669"/>
    <property type="project" value="InterPro"/>
</dbReference>
<comment type="cofactor">
    <cofactor evidence="19 21">
        <name>heme c</name>
        <dbReference type="ChEBI" id="CHEBI:61717"/>
    </cofactor>
    <text evidence="19 21">Binds 2 heme C groups per subunit.</text>
</comment>
<dbReference type="PIRSF" id="PIRSF000006">
    <property type="entry name" value="Cbb3-Cox_fixP"/>
    <property type="match status" value="1"/>
</dbReference>
<keyword evidence="6 19" id="KW-0997">Cell inner membrane</keyword>
<keyword evidence="7 19" id="KW-0349">Heme</keyword>
<dbReference type="Pfam" id="PF13442">
    <property type="entry name" value="Cytochrome_CBB3"/>
    <property type="match status" value="2"/>
</dbReference>
<evidence type="ECO:0000259" key="24">
    <source>
        <dbReference type="PROSITE" id="PS51007"/>
    </source>
</evidence>
<dbReference type="NCBIfam" id="TIGR00782">
    <property type="entry name" value="ccoP"/>
    <property type="match status" value="1"/>
</dbReference>
<comment type="subunit">
    <text evidence="19">Component of the cbb3-type cytochrome c oxidase.</text>
</comment>
<feature type="domain" description="Cytochrome c" evidence="24">
    <location>
        <begin position="112"/>
        <end position="204"/>
    </location>
</feature>
<comment type="subcellular location">
    <subcellularLocation>
        <location evidence="1 19">Cell inner membrane</location>
    </subcellularLocation>
</comment>
<evidence type="ECO:0000256" key="9">
    <source>
        <dbReference type="ARBA" id="ARBA00022692"/>
    </source>
</evidence>
<dbReference type="GO" id="GO:0006119">
    <property type="term" value="P:oxidative phosphorylation"/>
    <property type="evidence" value="ECO:0007669"/>
    <property type="project" value="UniProtKB-UniPathway"/>
</dbReference>
<organism evidence="25 26">
    <name type="scientific">Roseinatronobacter ekhonensis</name>
    <dbReference type="NCBI Taxonomy" id="254356"/>
    <lineage>
        <taxon>Bacteria</taxon>
        <taxon>Pseudomonadati</taxon>
        <taxon>Pseudomonadota</taxon>
        <taxon>Alphaproteobacteria</taxon>
        <taxon>Rhodobacterales</taxon>
        <taxon>Paracoccaceae</taxon>
        <taxon>Roseinatronobacter</taxon>
    </lineage>
</organism>
<keyword evidence="18 19" id="KW-0472">Membrane</keyword>
<keyword evidence="17 19" id="KW-0406">Ion transport</keyword>
<dbReference type="InterPro" id="IPR008168">
    <property type="entry name" value="Cyt_C_IC"/>
</dbReference>
<dbReference type="GO" id="GO:1902600">
    <property type="term" value="P:proton transmembrane transport"/>
    <property type="evidence" value="ECO:0007669"/>
    <property type="project" value="UniProtKB-KW"/>
</dbReference>
<evidence type="ECO:0000256" key="17">
    <source>
        <dbReference type="ARBA" id="ARBA00023065"/>
    </source>
</evidence>
<feature type="compositionally biased region" description="Polar residues" evidence="22">
    <location>
        <begin position="1"/>
        <end position="21"/>
    </location>
</feature>
<dbReference type="GO" id="GO:0020037">
    <property type="term" value="F:heme binding"/>
    <property type="evidence" value="ECO:0007669"/>
    <property type="project" value="InterPro"/>
</dbReference>
<dbReference type="Gene3D" id="6.10.280.130">
    <property type="match status" value="1"/>
</dbReference>
<evidence type="ECO:0000256" key="2">
    <source>
        <dbReference type="ARBA" id="ARBA00004673"/>
    </source>
</evidence>
<evidence type="ECO:0000256" key="14">
    <source>
        <dbReference type="ARBA" id="ARBA00022989"/>
    </source>
</evidence>
<feature type="binding site" description="axial binding residue" evidence="20">
    <location>
        <position position="269"/>
    </location>
    <ligand>
        <name>heme c</name>
        <dbReference type="ChEBI" id="CHEBI:61717"/>
        <label>1</label>
    </ligand>
    <ligandPart>
        <name>Fe</name>
        <dbReference type="ChEBI" id="CHEBI:18248"/>
    </ligandPart>
</feature>
<evidence type="ECO:0000256" key="4">
    <source>
        <dbReference type="ARBA" id="ARBA00022448"/>
    </source>
</evidence>
<evidence type="ECO:0000256" key="12">
    <source>
        <dbReference type="ARBA" id="ARBA00022781"/>
    </source>
</evidence>
<dbReference type="InterPro" id="IPR050597">
    <property type="entry name" value="Cytochrome_c_Oxidase_Subunit"/>
</dbReference>
<evidence type="ECO:0000256" key="19">
    <source>
        <dbReference type="PIRNR" id="PIRNR000006"/>
    </source>
</evidence>
<evidence type="ECO:0000256" key="3">
    <source>
        <dbReference type="ARBA" id="ARBA00006113"/>
    </source>
</evidence>
<dbReference type="SUPFAM" id="SSF46626">
    <property type="entry name" value="Cytochrome c"/>
    <property type="match status" value="2"/>
</dbReference>